<name>A0A151J7P8_9HYME</name>
<accession>A0A151J7P8</accession>
<evidence type="ECO:0000313" key="3">
    <source>
        <dbReference type="EMBL" id="KYN20002.1"/>
    </source>
</evidence>
<organism evidence="3 4">
    <name type="scientific">Trachymyrmex cornetzi</name>
    <dbReference type="NCBI Taxonomy" id="471704"/>
    <lineage>
        <taxon>Eukaryota</taxon>
        <taxon>Metazoa</taxon>
        <taxon>Ecdysozoa</taxon>
        <taxon>Arthropoda</taxon>
        <taxon>Hexapoda</taxon>
        <taxon>Insecta</taxon>
        <taxon>Pterygota</taxon>
        <taxon>Neoptera</taxon>
        <taxon>Endopterygota</taxon>
        <taxon>Hymenoptera</taxon>
        <taxon>Apocrita</taxon>
        <taxon>Aculeata</taxon>
        <taxon>Formicoidea</taxon>
        <taxon>Formicidae</taxon>
        <taxon>Myrmicinae</taxon>
        <taxon>Trachymyrmex</taxon>
    </lineage>
</organism>
<feature type="region of interest" description="Disordered" evidence="1">
    <location>
        <begin position="220"/>
        <end position="261"/>
    </location>
</feature>
<feature type="transmembrane region" description="Helical" evidence="2">
    <location>
        <begin position="148"/>
        <end position="172"/>
    </location>
</feature>
<evidence type="ECO:0000313" key="4">
    <source>
        <dbReference type="Proteomes" id="UP000078492"/>
    </source>
</evidence>
<proteinExistence type="predicted"/>
<sequence>ISNYGALYTGLAEMLTDDTGVQPQIVYTLNSQDTVFALTKKGIETMCGHVLVRTEHPKLLIFETTSDNKIFSKVYKPENLDIFTYMNSKFVYVEKHIRTQISQLYRNVLQQQGQPGFVIGGSFSNLLSYKASIEKIAMSVWEKFWNKFLIFGNVSAGIIGIYICTRIIKLILDTIVHGYALHTVYGWSVFLIGVIWDSLTNLLIHLGKERRTNKNIVASAPAEPESKGIKYSEVRDDTRTGSSYPLLPPKEASTYTLELKG</sequence>
<keyword evidence="2" id="KW-0472">Membrane</keyword>
<dbReference type="Pfam" id="PF24664">
    <property type="entry name" value="Monjiviricetes_fusion"/>
    <property type="match status" value="2"/>
</dbReference>
<dbReference type="AlphaFoldDB" id="A0A151J7P8"/>
<keyword evidence="2" id="KW-1133">Transmembrane helix</keyword>
<evidence type="ECO:0000256" key="1">
    <source>
        <dbReference type="SAM" id="MobiDB-lite"/>
    </source>
</evidence>
<feature type="compositionally biased region" description="Basic and acidic residues" evidence="1">
    <location>
        <begin position="224"/>
        <end position="239"/>
    </location>
</feature>
<feature type="non-terminal residue" evidence="3">
    <location>
        <position position="1"/>
    </location>
</feature>
<dbReference type="Proteomes" id="UP000078492">
    <property type="component" value="Unassembled WGS sequence"/>
</dbReference>
<keyword evidence="2" id="KW-0812">Transmembrane</keyword>
<protein>
    <submittedName>
        <fullName evidence="3">Uncharacterized protein</fullName>
    </submittedName>
</protein>
<feature type="transmembrane region" description="Helical" evidence="2">
    <location>
        <begin position="184"/>
        <end position="204"/>
    </location>
</feature>
<dbReference type="EMBL" id="KQ979649">
    <property type="protein sequence ID" value="KYN20002.1"/>
    <property type="molecule type" value="Genomic_DNA"/>
</dbReference>
<gene>
    <name evidence="3" type="ORF">ALC57_07653</name>
</gene>
<evidence type="ECO:0000256" key="2">
    <source>
        <dbReference type="SAM" id="Phobius"/>
    </source>
</evidence>
<reference evidence="3 4" key="1">
    <citation type="submission" date="2015-09" db="EMBL/GenBank/DDBJ databases">
        <title>Trachymyrmex cornetzi WGS genome.</title>
        <authorList>
            <person name="Nygaard S."/>
            <person name="Hu H."/>
            <person name="Boomsma J."/>
            <person name="Zhang G."/>
        </authorList>
    </citation>
    <scope>NUCLEOTIDE SEQUENCE [LARGE SCALE GENOMIC DNA]</scope>
    <source>
        <strain evidence="3">Tcor2-1</strain>
        <tissue evidence="3">Whole body</tissue>
    </source>
</reference>
<keyword evidence="4" id="KW-1185">Reference proteome</keyword>